<evidence type="ECO:0000259" key="2">
    <source>
        <dbReference type="PROSITE" id="PS50846"/>
    </source>
</evidence>
<dbReference type="Pfam" id="PF00403">
    <property type="entry name" value="HMA"/>
    <property type="match status" value="1"/>
</dbReference>
<gene>
    <name evidence="3" type="ORF">A6F49_08540</name>
</gene>
<dbReference type="SUPFAM" id="SSF55008">
    <property type="entry name" value="HMA, heavy metal-associated domain"/>
    <property type="match status" value="1"/>
</dbReference>
<sequence length="71" mass="7324">MAQTTLKLEGLTCQHCVGSVTSELQALPGVTDVQIDLVNDGVSTATVTSNPTPSIQQFSDAVAEAGYSVVE</sequence>
<reference evidence="3 4" key="1">
    <citation type="submission" date="2016-04" db="EMBL/GenBank/DDBJ databases">
        <title>First whole genome shotgun sequence of the bacterium Enteractinococcus sp. strain UASWS1574.</title>
        <authorList>
            <person name="Crovadore J."/>
            <person name="Chablais R."/>
            <person name="Lefort F."/>
        </authorList>
    </citation>
    <scope>NUCLEOTIDE SEQUENCE [LARGE SCALE GENOMIC DNA]</scope>
    <source>
        <strain evidence="3 4">UASWS1574</strain>
    </source>
</reference>
<dbReference type="InterPro" id="IPR017969">
    <property type="entry name" value="Heavy-metal-associated_CS"/>
</dbReference>
<dbReference type="AlphaFoldDB" id="A0A1B7M064"/>
<dbReference type="InterPro" id="IPR006121">
    <property type="entry name" value="HMA_dom"/>
</dbReference>
<organism evidence="3 4">
    <name type="scientific">Enteractinococcus helveticum</name>
    <dbReference type="NCBI Taxonomy" id="1837282"/>
    <lineage>
        <taxon>Bacteria</taxon>
        <taxon>Bacillati</taxon>
        <taxon>Actinomycetota</taxon>
        <taxon>Actinomycetes</taxon>
        <taxon>Micrococcales</taxon>
        <taxon>Micrococcaceae</taxon>
    </lineage>
</organism>
<dbReference type="RefSeq" id="WP_043057634.1">
    <property type="nucleotide sequence ID" value="NZ_LXEY01000016.1"/>
</dbReference>
<dbReference type="InterPro" id="IPR036163">
    <property type="entry name" value="HMA_dom_sf"/>
</dbReference>
<feature type="domain" description="HMA" evidence="2">
    <location>
        <begin position="2"/>
        <end position="70"/>
    </location>
</feature>
<dbReference type="EMBL" id="LXEY01000016">
    <property type="protein sequence ID" value="OAV61483.1"/>
    <property type="molecule type" value="Genomic_DNA"/>
</dbReference>
<protein>
    <submittedName>
        <fullName evidence="3">Heavy metal transporter</fullName>
    </submittedName>
</protein>
<comment type="caution">
    <text evidence="3">The sequence shown here is derived from an EMBL/GenBank/DDBJ whole genome shotgun (WGS) entry which is preliminary data.</text>
</comment>
<name>A0A1B7M064_9MICC</name>
<dbReference type="OrthoDB" id="9813965at2"/>
<dbReference type="GO" id="GO:0046872">
    <property type="term" value="F:metal ion binding"/>
    <property type="evidence" value="ECO:0007669"/>
    <property type="project" value="UniProtKB-KW"/>
</dbReference>
<evidence type="ECO:0000313" key="4">
    <source>
        <dbReference type="Proteomes" id="UP000078292"/>
    </source>
</evidence>
<accession>A0A1B7M064</accession>
<evidence type="ECO:0000313" key="3">
    <source>
        <dbReference type="EMBL" id="OAV61483.1"/>
    </source>
</evidence>
<proteinExistence type="predicted"/>
<dbReference type="PROSITE" id="PS01047">
    <property type="entry name" value="HMA_1"/>
    <property type="match status" value="1"/>
</dbReference>
<dbReference type="STRING" id="1837282.A6F49_08540"/>
<keyword evidence="4" id="KW-1185">Reference proteome</keyword>
<dbReference type="Proteomes" id="UP000078292">
    <property type="component" value="Unassembled WGS sequence"/>
</dbReference>
<dbReference type="CDD" id="cd00371">
    <property type="entry name" value="HMA"/>
    <property type="match status" value="1"/>
</dbReference>
<keyword evidence="1" id="KW-0479">Metal-binding</keyword>
<evidence type="ECO:0000256" key="1">
    <source>
        <dbReference type="ARBA" id="ARBA00022723"/>
    </source>
</evidence>
<dbReference type="Gene3D" id="3.30.70.100">
    <property type="match status" value="1"/>
</dbReference>
<dbReference type="PROSITE" id="PS50846">
    <property type="entry name" value="HMA_2"/>
    <property type="match status" value="1"/>
</dbReference>